<organism evidence="1 2">
    <name type="scientific">Pantoea cypripedii</name>
    <name type="common">Pectobacterium cypripedii</name>
    <name type="synonym">Erwinia cypripedii</name>
    <dbReference type="NCBI Taxonomy" id="55209"/>
    <lineage>
        <taxon>Bacteria</taxon>
        <taxon>Pseudomonadati</taxon>
        <taxon>Pseudomonadota</taxon>
        <taxon>Gammaproteobacteria</taxon>
        <taxon>Enterobacterales</taxon>
        <taxon>Erwiniaceae</taxon>
        <taxon>Pantoea</taxon>
    </lineage>
</organism>
<dbReference type="Proteomes" id="UP000502005">
    <property type="component" value="Chromosome"/>
</dbReference>
<sequence length="66" mass="7428">MPTYFYSGKVYRNGNAARLIDGIVDSDNAREARLSAITTNLERAIELELLAGSTFDVHLEQFHKVE</sequence>
<name>A0A6B9G4B4_PANCY</name>
<protein>
    <submittedName>
        <fullName evidence="1">Uncharacterized protein</fullName>
    </submittedName>
</protein>
<evidence type="ECO:0000313" key="1">
    <source>
        <dbReference type="EMBL" id="QGY29810.1"/>
    </source>
</evidence>
<dbReference type="AlphaFoldDB" id="A0A6B9G4B4"/>
<dbReference type="RefSeq" id="WP_208715752.1">
    <property type="nucleotide sequence ID" value="NZ_CP024768.1"/>
</dbReference>
<proteinExistence type="predicted"/>
<accession>A0A6B9G4B4</accession>
<dbReference type="EMBL" id="CP024768">
    <property type="protein sequence ID" value="QGY29810.1"/>
    <property type="molecule type" value="Genomic_DNA"/>
</dbReference>
<evidence type="ECO:0000313" key="2">
    <source>
        <dbReference type="Proteomes" id="UP000502005"/>
    </source>
</evidence>
<reference evidence="1 2" key="1">
    <citation type="submission" date="2017-11" db="EMBL/GenBank/DDBJ databases">
        <title>Genome sequence of Pantoea cypripedii NE1.</title>
        <authorList>
            <person name="Nascimento F.X."/>
        </authorList>
    </citation>
    <scope>NUCLEOTIDE SEQUENCE [LARGE SCALE GENOMIC DNA]</scope>
    <source>
        <strain evidence="1 2">NE1</strain>
    </source>
</reference>
<gene>
    <name evidence="1" type="ORF">CUN67_13090</name>
</gene>